<organism evidence="3 4">
    <name type="scientific">Nocardia ignorata</name>
    <dbReference type="NCBI Taxonomy" id="145285"/>
    <lineage>
        <taxon>Bacteria</taxon>
        <taxon>Bacillati</taxon>
        <taxon>Actinomycetota</taxon>
        <taxon>Actinomycetes</taxon>
        <taxon>Mycobacteriales</taxon>
        <taxon>Nocardiaceae</taxon>
        <taxon>Nocardia</taxon>
    </lineage>
</organism>
<gene>
    <name evidence="3" type="ORF">DFR75_11169</name>
</gene>
<keyword evidence="4" id="KW-1185">Reference proteome</keyword>
<dbReference type="RefSeq" id="WP_133734247.1">
    <property type="nucleotide sequence ID" value="NZ_JBHXPO010000014.1"/>
</dbReference>
<dbReference type="CDD" id="cd13442">
    <property type="entry name" value="CDI_toxin_Bp1026b-like"/>
    <property type="match status" value="1"/>
</dbReference>
<sequence>MAAISPQSYESAATACYDLSKKFQTVYETPQTVLLETNGMAGGYEAVKSWSKAYNDRAAALTMVATNFARALQRYGDILTASSYNWKYGEYTANRDPNKGTPPSLPTGIPTELPYGAGTVVGIASSGAYTNGLQTDWTELQNKVTIFVNGGQVPDGDTDKLARAASMWKTFANSDPLEYGVARLLNVASGLQQGFEAKVPDDIPNHIENLRKLAHKLREIRTAADDIANAVEAHSTALTTMRTEINTQFAAVVVVTAISIGRSTINVKEQPAKEKAPSKQQQSPNDNNVEIDIDFLNDAAWAIAGPANTFLTTLSTIAFATTEVTNGELLTITELPIVITASDPDQRGDENTATKPTGTLGGKPTGSPTYINPNEKDPNNIRSLTRENESASILAGNGYQVEQNPSVPGDKNPDYKIEGKVFDCYAPSTGNVRNIAGVIDGKVSSGQTERIVLNLSDSTASPEDISNQLKQWPVQGLQEVLVIDQSGNVVPVFP</sequence>
<dbReference type="EMBL" id="SNXK01000011">
    <property type="protein sequence ID" value="TDP30605.1"/>
    <property type="molecule type" value="Genomic_DNA"/>
</dbReference>
<feature type="domain" description="tRNA nuclease CdiA C-terminal" evidence="2">
    <location>
        <begin position="411"/>
        <end position="489"/>
    </location>
</feature>
<dbReference type="Proteomes" id="UP000295087">
    <property type="component" value="Unassembled WGS sequence"/>
</dbReference>
<feature type="region of interest" description="Disordered" evidence="1">
    <location>
        <begin position="342"/>
        <end position="382"/>
    </location>
</feature>
<dbReference type="AlphaFoldDB" id="A0A4R6P0B2"/>
<dbReference type="Gene3D" id="3.40.1350.120">
    <property type="match status" value="1"/>
</dbReference>
<dbReference type="InterPro" id="IPR040559">
    <property type="entry name" value="CdiA_C"/>
</dbReference>
<protein>
    <recommendedName>
        <fullName evidence="2">tRNA nuclease CdiA C-terminal domain-containing protein</fullName>
    </recommendedName>
</protein>
<comment type="caution">
    <text evidence="3">The sequence shown here is derived from an EMBL/GenBank/DDBJ whole genome shotgun (WGS) entry which is preliminary data.</text>
</comment>
<dbReference type="Pfam" id="PF18451">
    <property type="entry name" value="CdiA_C"/>
    <property type="match status" value="1"/>
</dbReference>
<evidence type="ECO:0000256" key="1">
    <source>
        <dbReference type="SAM" id="MobiDB-lite"/>
    </source>
</evidence>
<proteinExistence type="predicted"/>
<evidence type="ECO:0000313" key="4">
    <source>
        <dbReference type="Proteomes" id="UP000295087"/>
    </source>
</evidence>
<evidence type="ECO:0000259" key="2">
    <source>
        <dbReference type="Pfam" id="PF18451"/>
    </source>
</evidence>
<reference evidence="3 4" key="1">
    <citation type="submission" date="2019-03" db="EMBL/GenBank/DDBJ databases">
        <title>Genomic Encyclopedia of Type Strains, Phase IV (KMG-IV): sequencing the most valuable type-strain genomes for metagenomic binning, comparative biology and taxonomic classification.</title>
        <authorList>
            <person name="Goeker M."/>
        </authorList>
    </citation>
    <scope>NUCLEOTIDE SEQUENCE [LARGE SCALE GENOMIC DNA]</scope>
    <source>
        <strain evidence="3 4">DSM 44496</strain>
    </source>
</reference>
<feature type="region of interest" description="Disordered" evidence="1">
    <location>
        <begin position="268"/>
        <end position="287"/>
    </location>
</feature>
<feature type="compositionally biased region" description="Polar residues" evidence="1">
    <location>
        <begin position="278"/>
        <end position="287"/>
    </location>
</feature>
<name>A0A4R6P0B2_NOCIG</name>
<dbReference type="GO" id="GO:0004549">
    <property type="term" value="F:tRNA-specific ribonuclease activity"/>
    <property type="evidence" value="ECO:0007669"/>
    <property type="project" value="InterPro"/>
</dbReference>
<accession>A0A4R6P0B2</accession>
<evidence type="ECO:0000313" key="3">
    <source>
        <dbReference type="EMBL" id="TDP30605.1"/>
    </source>
</evidence>
<dbReference type="InterPro" id="IPR033806">
    <property type="entry name" value="CDI_toxin_Bp1026b-like"/>
</dbReference>